<dbReference type="Proteomes" id="UP000218811">
    <property type="component" value="Unassembled WGS sequence"/>
</dbReference>
<organism evidence="1 2">
    <name type="scientific">Wolfiporia cocos (strain MD-104)</name>
    <name type="common">Brown rot fungus</name>
    <dbReference type="NCBI Taxonomy" id="742152"/>
    <lineage>
        <taxon>Eukaryota</taxon>
        <taxon>Fungi</taxon>
        <taxon>Dikarya</taxon>
        <taxon>Basidiomycota</taxon>
        <taxon>Agaricomycotina</taxon>
        <taxon>Agaricomycetes</taxon>
        <taxon>Polyporales</taxon>
        <taxon>Phaeolaceae</taxon>
        <taxon>Wolfiporia</taxon>
    </lineage>
</organism>
<reference evidence="1 2" key="1">
    <citation type="journal article" date="2012" name="Science">
        <title>The Paleozoic origin of enzymatic lignin decomposition reconstructed from 31 fungal genomes.</title>
        <authorList>
            <person name="Floudas D."/>
            <person name="Binder M."/>
            <person name="Riley R."/>
            <person name="Barry K."/>
            <person name="Blanchette R.A."/>
            <person name="Henrissat B."/>
            <person name="Martinez A.T."/>
            <person name="Otillar R."/>
            <person name="Spatafora J.W."/>
            <person name="Yadav J.S."/>
            <person name="Aerts A."/>
            <person name="Benoit I."/>
            <person name="Boyd A."/>
            <person name="Carlson A."/>
            <person name="Copeland A."/>
            <person name="Coutinho P.M."/>
            <person name="de Vries R.P."/>
            <person name="Ferreira P."/>
            <person name="Findley K."/>
            <person name="Foster B."/>
            <person name="Gaskell J."/>
            <person name="Glotzer D."/>
            <person name="Gorecki P."/>
            <person name="Heitman J."/>
            <person name="Hesse C."/>
            <person name="Hori C."/>
            <person name="Igarashi K."/>
            <person name="Jurgens J.A."/>
            <person name="Kallen N."/>
            <person name="Kersten P."/>
            <person name="Kohler A."/>
            <person name="Kuees U."/>
            <person name="Kumar T.K.A."/>
            <person name="Kuo A."/>
            <person name="LaButti K."/>
            <person name="Larrondo L.F."/>
            <person name="Lindquist E."/>
            <person name="Ling A."/>
            <person name="Lombard V."/>
            <person name="Lucas S."/>
            <person name="Lundell T."/>
            <person name="Martin R."/>
            <person name="McLaughlin D.J."/>
            <person name="Morgenstern I."/>
            <person name="Morin E."/>
            <person name="Murat C."/>
            <person name="Nagy L.G."/>
            <person name="Nolan M."/>
            <person name="Ohm R.A."/>
            <person name="Patyshakuliyeva A."/>
            <person name="Rokas A."/>
            <person name="Ruiz-Duenas F.J."/>
            <person name="Sabat G."/>
            <person name="Salamov A."/>
            <person name="Samejima M."/>
            <person name="Schmutz J."/>
            <person name="Slot J.C."/>
            <person name="St John F."/>
            <person name="Stenlid J."/>
            <person name="Sun H."/>
            <person name="Sun S."/>
            <person name="Syed K."/>
            <person name="Tsang A."/>
            <person name="Wiebenga A."/>
            <person name="Young D."/>
            <person name="Pisabarro A."/>
            <person name="Eastwood D.C."/>
            <person name="Martin F."/>
            <person name="Cullen D."/>
            <person name="Grigoriev I.V."/>
            <person name="Hibbett D.S."/>
        </authorList>
    </citation>
    <scope>NUCLEOTIDE SEQUENCE [LARGE SCALE GENOMIC DNA]</scope>
    <source>
        <strain evidence="1 2">MD-104</strain>
    </source>
</reference>
<proteinExistence type="predicted"/>
<keyword evidence="2" id="KW-1185">Reference proteome</keyword>
<dbReference type="AlphaFoldDB" id="A0A2H3JSA6"/>
<name>A0A2H3JSA6_WOLCO</name>
<evidence type="ECO:0000313" key="2">
    <source>
        <dbReference type="Proteomes" id="UP000218811"/>
    </source>
</evidence>
<dbReference type="EMBL" id="KB468106">
    <property type="protein sequence ID" value="PCH40658.1"/>
    <property type="molecule type" value="Genomic_DNA"/>
</dbReference>
<gene>
    <name evidence="1" type="ORF">WOLCODRAFT_159724</name>
</gene>
<protein>
    <submittedName>
        <fullName evidence="1">Uncharacterized protein</fullName>
    </submittedName>
</protein>
<accession>A0A2H3JSA6</accession>
<evidence type="ECO:0000313" key="1">
    <source>
        <dbReference type="EMBL" id="PCH40658.1"/>
    </source>
</evidence>
<sequence>MIQLKPLSLRTDGNPAADQSEDFNIESAKVQPSVQSYQEFSDEEDGWLDDENDYRHQVVEIADNDHGSDAELGVVFDLKDRNTDYLFCLASHHLPIMHLFAKHASQHSLLPEWHGQ</sequence>